<comment type="caution">
    <text evidence="3">The sequence shown here is derived from an EMBL/GenBank/DDBJ whole genome shotgun (WGS) entry which is preliminary data.</text>
</comment>
<comment type="catalytic activity">
    <reaction evidence="1">
        <text>AMP + H2O = D-ribose 5-phosphate + adenine</text>
        <dbReference type="Rhea" id="RHEA:20129"/>
        <dbReference type="ChEBI" id="CHEBI:15377"/>
        <dbReference type="ChEBI" id="CHEBI:16708"/>
        <dbReference type="ChEBI" id="CHEBI:78346"/>
        <dbReference type="ChEBI" id="CHEBI:456215"/>
        <dbReference type="EC" id="3.2.2.4"/>
    </reaction>
</comment>
<protein>
    <recommendedName>
        <fullName evidence="2">Cytokinin riboside 5'-monophosphate phosphoribohydrolase</fullName>
        <ecNumber evidence="2">3.2.2.n1</ecNumber>
    </recommendedName>
</protein>
<dbReference type="InterPro" id="IPR031100">
    <property type="entry name" value="LOG_fam"/>
</dbReference>
<dbReference type="InterPro" id="IPR005269">
    <property type="entry name" value="LOG"/>
</dbReference>
<dbReference type="Proteomes" id="UP000199663">
    <property type="component" value="Unassembled WGS sequence"/>
</dbReference>
<sequence>MEKDIEHKFSPLGHPDEKAFFAGPQSRWKELVFVVEVFFEFIRGFRMLHFVGPCVTVFGSARFEENDAYYQLGMKVGAKISQMGFTVMTGGGPGIMDAANRGAKQVGGRSIGCNINLPFEQHPNLYLDKWMNFNFFFVRKVLLSKYSFAFVVMPGGFGTLDEFFEALTLIQTKVMKPFPVVLFCSDFHTHLFEYIQKLAEVGTIDKNDLNLFLLTDSLEEMENHIQRFAIDSYGLKRKTSVPSLLFGENGGDHK</sequence>
<dbReference type="EMBL" id="FNQC01000012">
    <property type="protein sequence ID" value="SDZ38601.1"/>
    <property type="molecule type" value="Genomic_DNA"/>
</dbReference>
<keyword evidence="2" id="KW-0203">Cytokinin biosynthesis</keyword>
<dbReference type="RefSeq" id="WP_019598948.1">
    <property type="nucleotide sequence ID" value="NZ_FNQC01000012.1"/>
</dbReference>
<evidence type="ECO:0000256" key="1">
    <source>
        <dbReference type="ARBA" id="ARBA00000274"/>
    </source>
</evidence>
<keyword evidence="4" id="KW-1185">Reference proteome</keyword>
<reference evidence="3 4" key="1">
    <citation type="submission" date="2016-10" db="EMBL/GenBank/DDBJ databases">
        <authorList>
            <person name="Varghese N."/>
            <person name="Submissions S."/>
        </authorList>
    </citation>
    <scope>NUCLEOTIDE SEQUENCE [LARGE SCALE GENOMIC DNA]</scope>
    <source>
        <strain evidence="3 4">DSM 17997</strain>
    </source>
</reference>
<dbReference type="PANTHER" id="PTHR43393">
    <property type="entry name" value="CYTOKININ RIBOSIDE 5'-MONOPHOSPHATE PHOSPHORIBOHYDROLASE"/>
    <property type="match status" value="1"/>
</dbReference>
<organism evidence="3 4">
    <name type="scientific">Rhodonellum ikkaensis</name>
    <dbReference type="NCBI Taxonomy" id="336829"/>
    <lineage>
        <taxon>Bacteria</taxon>
        <taxon>Pseudomonadati</taxon>
        <taxon>Bacteroidota</taxon>
        <taxon>Cytophagia</taxon>
        <taxon>Cytophagales</taxon>
        <taxon>Cytophagaceae</taxon>
        <taxon>Rhodonellum</taxon>
    </lineage>
</organism>
<evidence type="ECO:0000313" key="4">
    <source>
        <dbReference type="Proteomes" id="UP000199663"/>
    </source>
</evidence>
<evidence type="ECO:0000313" key="3">
    <source>
        <dbReference type="EMBL" id="SDZ38601.1"/>
    </source>
</evidence>
<gene>
    <name evidence="3" type="ORF">SAMN05444412_11256</name>
</gene>
<comment type="similarity">
    <text evidence="2">Belongs to the LOG family.</text>
</comment>
<name>A0A1H3SM21_9BACT</name>
<accession>A0A1H3SM21</accession>
<dbReference type="NCBIfam" id="TIGR00730">
    <property type="entry name" value="Rossman fold protein, TIGR00730 family"/>
    <property type="match status" value="1"/>
</dbReference>
<dbReference type="EC" id="3.2.2.n1" evidence="2"/>
<dbReference type="PANTHER" id="PTHR43393:SF2">
    <property type="entry name" value="CYTOKININ RIBOSIDE 5'-MONOPHOSPHATE PHOSPHORIBOHYDROLASE"/>
    <property type="match status" value="1"/>
</dbReference>
<proteinExistence type="inferred from homology"/>
<dbReference type="Gene3D" id="3.40.50.450">
    <property type="match status" value="1"/>
</dbReference>
<dbReference type="Pfam" id="PF03641">
    <property type="entry name" value="Lysine_decarbox"/>
    <property type="match status" value="1"/>
</dbReference>
<keyword evidence="2" id="KW-0378">Hydrolase</keyword>
<evidence type="ECO:0000256" key="2">
    <source>
        <dbReference type="RuleBase" id="RU363015"/>
    </source>
</evidence>
<dbReference type="InterPro" id="IPR052341">
    <property type="entry name" value="LOG_family_nucleotidases"/>
</dbReference>
<dbReference type="SUPFAM" id="SSF102405">
    <property type="entry name" value="MCP/YpsA-like"/>
    <property type="match status" value="1"/>
</dbReference>